<reference evidence="2" key="1">
    <citation type="journal article" date="2023" name="Int. J. Syst. Evol. Microbiol.">
        <title>Sinisalibacter aestuarii sp. nov., isolated from estuarine sediment of the Arakawa River.</title>
        <authorList>
            <person name="Arafat S.T."/>
            <person name="Hirano S."/>
            <person name="Sato A."/>
            <person name="Takeuchi K."/>
            <person name="Yasuda T."/>
            <person name="Terahara T."/>
            <person name="Hamada M."/>
            <person name="Kobayashi T."/>
        </authorList>
    </citation>
    <scope>NUCLEOTIDE SEQUENCE</scope>
    <source>
        <strain evidence="2">B-399</strain>
    </source>
</reference>
<evidence type="ECO:0000256" key="1">
    <source>
        <dbReference type="SAM" id="SignalP"/>
    </source>
</evidence>
<feature type="signal peptide" evidence="1">
    <location>
        <begin position="1"/>
        <end position="30"/>
    </location>
</feature>
<comment type="caution">
    <text evidence="2">The sequence shown here is derived from an EMBL/GenBank/DDBJ whole genome shotgun (WGS) entry which is preliminary data.</text>
</comment>
<name>A0ABQ5LYW0_9RHOB</name>
<dbReference type="InterPro" id="IPR036280">
    <property type="entry name" value="Multihaem_cyt_sf"/>
</dbReference>
<keyword evidence="1" id="KW-0732">Signal</keyword>
<keyword evidence="3" id="KW-1185">Reference proteome</keyword>
<protein>
    <recommendedName>
        <fullName evidence="4">Cytochrome C</fullName>
    </recommendedName>
</protein>
<dbReference type="Gene3D" id="1.10.1130.10">
    <property type="entry name" value="Flavocytochrome C3, Chain A"/>
    <property type="match status" value="1"/>
</dbReference>
<dbReference type="SUPFAM" id="SSF48695">
    <property type="entry name" value="Multiheme cytochromes"/>
    <property type="match status" value="1"/>
</dbReference>
<evidence type="ECO:0000313" key="3">
    <source>
        <dbReference type="Proteomes" id="UP001144205"/>
    </source>
</evidence>
<organism evidence="2 3">
    <name type="scientific">Sinisalibacter aestuarii</name>
    <dbReference type="NCBI Taxonomy" id="2949426"/>
    <lineage>
        <taxon>Bacteria</taxon>
        <taxon>Pseudomonadati</taxon>
        <taxon>Pseudomonadota</taxon>
        <taxon>Alphaproteobacteria</taxon>
        <taxon>Rhodobacterales</taxon>
        <taxon>Roseobacteraceae</taxon>
        <taxon>Sinisalibacter</taxon>
    </lineage>
</organism>
<dbReference type="EMBL" id="BROH01000019">
    <property type="protein sequence ID" value="GKY90151.1"/>
    <property type="molecule type" value="Genomic_DNA"/>
</dbReference>
<sequence>MAAEVLTRKLRLLAAISVSVFAMVGAAVMAQETGSGPEIEAGTDTGQPVFIMPRSGPFAPQSIAIPNARVIARWAESGHSDATAEAFRHWDADGAIEPVCSVCHSSVGFRSFYGLDGSAPGVPESPVPIGGVVDCETCHNPNIGTIAEVSLPSGVMHPVAGVEAACVTCHSGRASGADVSKATTDLPEDEVSGDLRFINPHYFLGASISLGGYGQVGYQYPGKTYSGRFLHAKPVATCLSCHDPHNLKIDETTCLTCHTNGNPEEIRISRFSFDGSGDATKGIHDDIVANADLLMKTIKEYAANVLGTPLAYDGTRYPYFFADANGDGVIDEAEGRPVAYNAWTPRLLKATFNWKAVAADPGAFAHNPPYVLELLYDSIEDLSGPLGVDMASRGLLR</sequence>
<feature type="chain" id="PRO_5045281064" description="Cytochrome C" evidence="1">
    <location>
        <begin position="31"/>
        <end position="397"/>
    </location>
</feature>
<accession>A0ABQ5LYW0</accession>
<gene>
    <name evidence="2" type="ORF">STA1M1_40200</name>
</gene>
<evidence type="ECO:0000313" key="2">
    <source>
        <dbReference type="EMBL" id="GKY90151.1"/>
    </source>
</evidence>
<evidence type="ECO:0008006" key="4">
    <source>
        <dbReference type="Google" id="ProtNLM"/>
    </source>
</evidence>
<proteinExistence type="predicted"/>
<dbReference type="Proteomes" id="UP001144205">
    <property type="component" value="Unassembled WGS sequence"/>
</dbReference>